<feature type="signal peptide" evidence="2">
    <location>
        <begin position="1"/>
        <end position="19"/>
    </location>
</feature>
<keyword evidence="2" id="KW-0732">Signal</keyword>
<name>A0ABV6Z763_9HYPH</name>
<evidence type="ECO:0000256" key="1">
    <source>
        <dbReference type="SAM" id="MobiDB-lite"/>
    </source>
</evidence>
<comment type="caution">
    <text evidence="4">The sequence shown here is derived from an EMBL/GenBank/DDBJ whole genome shotgun (WGS) entry which is preliminary data.</text>
</comment>
<dbReference type="Pfam" id="PF05901">
    <property type="entry name" value="Excalibur"/>
    <property type="match status" value="1"/>
</dbReference>
<organism evidence="4 5">
    <name type="scientific">Labrys neptuniae</name>
    <dbReference type="NCBI Taxonomy" id="376174"/>
    <lineage>
        <taxon>Bacteria</taxon>
        <taxon>Pseudomonadati</taxon>
        <taxon>Pseudomonadota</taxon>
        <taxon>Alphaproteobacteria</taxon>
        <taxon>Hyphomicrobiales</taxon>
        <taxon>Xanthobacteraceae</taxon>
        <taxon>Labrys</taxon>
    </lineage>
</organism>
<dbReference type="EMBL" id="JBHGPK010000001">
    <property type="protein sequence ID" value="MFC2248026.1"/>
    <property type="molecule type" value="Genomic_DNA"/>
</dbReference>
<gene>
    <name evidence="4" type="ORF">ACETRX_00220</name>
</gene>
<sequence length="96" mass="10334">MRFLIAVGTVMAFSTVSAAQDLSCTDRYCKDMTSCQEAVWRFDHCGASKLDRDSDGLPCENLCKTADTVSRARKANAAALPDPPVEEPSTATDGEN</sequence>
<dbReference type="InterPro" id="IPR008613">
    <property type="entry name" value="Excalibur_Ca-bd_domain"/>
</dbReference>
<feature type="chain" id="PRO_5045140722" evidence="2">
    <location>
        <begin position="20"/>
        <end position="96"/>
    </location>
</feature>
<evidence type="ECO:0000256" key="2">
    <source>
        <dbReference type="SAM" id="SignalP"/>
    </source>
</evidence>
<reference evidence="4 5" key="1">
    <citation type="submission" date="2024-09" db="EMBL/GenBank/DDBJ databases">
        <title>Description of Labrys sedimenti sp. nov., isolated from a diclofenac-degrading enrichment culture, and genome-based reclassification of Labrys portucalensis as a later heterotypic synonym of Labrys neptuniae.</title>
        <authorList>
            <person name="Tancsics A."/>
            <person name="Csepanyi A."/>
        </authorList>
    </citation>
    <scope>NUCLEOTIDE SEQUENCE [LARGE SCALE GENOMIC DNA]</scope>
    <source>
        <strain evidence="4 5">LMG 23412</strain>
    </source>
</reference>
<proteinExistence type="predicted"/>
<accession>A0ABV6Z763</accession>
<feature type="domain" description="Excalibur calcium-binding" evidence="3">
    <location>
        <begin position="27"/>
        <end position="60"/>
    </location>
</feature>
<dbReference type="RefSeq" id="WP_394307832.1">
    <property type="nucleotide sequence ID" value="NZ_JBHGPK010000001.1"/>
</dbReference>
<evidence type="ECO:0000259" key="3">
    <source>
        <dbReference type="Pfam" id="PF05901"/>
    </source>
</evidence>
<evidence type="ECO:0000313" key="4">
    <source>
        <dbReference type="EMBL" id="MFC2248026.1"/>
    </source>
</evidence>
<feature type="region of interest" description="Disordered" evidence="1">
    <location>
        <begin position="74"/>
        <end position="96"/>
    </location>
</feature>
<evidence type="ECO:0000313" key="5">
    <source>
        <dbReference type="Proteomes" id="UP001595190"/>
    </source>
</evidence>
<dbReference type="Proteomes" id="UP001595190">
    <property type="component" value="Unassembled WGS sequence"/>
</dbReference>
<protein>
    <submittedName>
        <fullName evidence="4">Excalibur calcium-binding domain-containing protein</fullName>
    </submittedName>
</protein>